<organism evidence="1 2">
    <name type="scientific">Trichobilharzia regenti</name>
    <name type="common">Nasal bird schistosome</name>
    <dbReference type="NCBI Taxonomy" id="157069"/>
    <lineage>
        <taxon>Eukaryota</taxon>
        <taxon>Metazoa</taxon>
        <taxon>Spiralia</taxon>
        <taxon>Lophotrochozoa</taxon>
        <taxon>Platyhelminthes</taxon>
        <taxon>Trematoda</taxon>
        <taxon>Digenea</taxon>
        <taxon>Strigeidida</taxon>
        <taxon>Schistosomatoidea</taxon>
        <taxon>Schistosomatidae</taxon>
        <taxon>Trichobilharzia</taxon>
    </lineage>
</organism>
<sequence length="349" mass="41154">MLELKLMRRFTEPIHHFHESNTNKNQPIVHKITFNKDKQSCILAMPVSLYRRKYLQKCNQWIKDTTTCTPILNDEDAIYVNTNKRISSYDDENNEDITVQDAIQSDIGDINKTTTTTISNNNADNNDDHCPDYHPTKYYFLKTNNQIELIQPINNSTNFFFTLANQIQDEYRCHDQREDKDKHFTQIWTHREKPIDQKKVISNALKETLKRKKNKKEMEFNQLKNTQITQNTVFNSVSNFLLHCVTIDECPLTEQLDSSSTYSSYSPCNQQTDDMQTTEGTITISEVDKTDTTYEYMKRGKIKKSNIFVNPGPIPKEINRSNFYKHRKYVNQPFKLMMSTRKKRPDPFI</sequence>
<evidence type="ECO:0000313" key="2">
    <source>
        <dbReference type="WBParaSite" id="TREG1_122200.1"/>
    </source>
</evidence>
<dbReference type="Proteomes" id="UP000050795">
    <property type="component" value="Unassembled WGS sequence"/>
</dbReference>
<reference evidence="2" key="2">
    <citation type="submission" date="2023-11" db="UniProtKB">
        <authorList>
            <consortium name="WormBaseParasite"/>
        </authorList>
    </citation>
    <scope>IDENTIFICATION</scope>
</reference>
<evidence type="ECO:0000313" key="1">
    <source>
        <dbReference type="Proteomes" id="UP000050795"/>
    </source>
</evidence>
<name>A0AA85J0L3_TRIRE</name>
<dbReference type="AlphaFoldDB" id="A0AA85J0L3"/>
<reference evidence="1" key="1">
    <citation type="submission" date="2022-06" db="EMBL/GenBank/DDBJ databases">
        <authorList>
            <person name="Berger JAMES D."/>
            <person name="Berger JAMES D."/>
        </authorList>
    </citation>
    <scope>NUCLEOTIDE SEQUENCE [LARGE SCALE GENOMIC DNA]</scope>
</reference>
<dbReference type="WBParaSite" id="TREG1_122200.1">
    <property type="protein sequence ID" value="TREG1_122200.1"/>
    <property type="gene ID" value="TREG1_122200"/>
</dbReference>
<keyword evidence="1" id="KW-1185">Reference proteome</keyword>
<protein>
    <submittedName>
        <fullName evidence="2">Uncharacterized protein</fullName>
    </submittedName>
</protein>
<accession>A0AA85J0L3</accession>
<proteinExistence type="predicted"/>